<name>A0A2U1JUA7_9BACI</name>
<evidence type="ECO:0000259" key="12">
    <source>
        <dbReference type="Pfam" id="PF09084"/>
    </source>
</evidence>
<gene>
    <name evidence="13" type="ORF">DCC39_14920</name>
</gene>
<dbReference type="PANTHER" id="PTHR31528:SF1">
    <property type="entry name" value="4-AMINO-5-HYDROXYMETHYL-2-METHYLPYRIMIDINE PHOSPHATE SYNTHASE THI11-RELATED"/>
    <property type="match status" value="1"/>
</dbReference>
<dbReference type="GO" id="GO:0009228">
    <property type="term" value="P:thiamine biosynthetic process"/>
    <property type="evidence" value="ECO:0007669"/>
    <property type="project" value="UniProtKB-KW"/>
</dbReference>
<dbReference type="EMBL" id="QCZG01000037">
    <property type="protein sequence ID" value="PWA08433.1"/>
    <property type="molecule type" value="Genomic_DNA"/>
</dbReference>
<protein>
    <recommendedName>
        <fullName evidence="10">Thiamine pyrimidine synthase</fullName>
    </recommendedName>
</protein>
<dbReference type="SUPFAM" id="SSF53850">
    <property type="entry name" value="Periplasmic binding protein-like II"/>
    <property type="match status" value="1"/>
</dbReference>
<dbReference type="GO" id="GO:0046872">
    <property type="term" value="F:metal ion binding"/>
    <property type="evidence" value="ECO:0007669"/>
    <property type="project" value="UniProtKB-KW"/>
</dbReference>
<dbReference type="GO" id="GO:0016740">
    <property type="term" value="F:transferase activity"/>
    <property type="evidence" value="ECO:0007669"/>
    <property type="project" value="UniProtKB-KW"/>
</dbReference>
<keyword evidence="7" id="KW-0663">Pyridoxal phosphate</keyword>
<evidence type="ECO:0000256" key="8">
    <source>
        <dbReference type="ARBA" id="ARBA00022977"/>
    </source>
</evidence>
<dbReference type="Proteomes" id="UP000245998">
    <property type="component" value="Unassembled WGS sequence"/>
</dbReference>
<keyword evidence="5" id="KW-0808">Transferase</keyword>
<evidence type="ECO:0000256" key="3">
    <source>
        <dbReference type="ARBA" id="ARBA00009406"/>
    </source>
</evidence>
<comment type="catalytic activity">
    <reaction evidence="11">
        <text>N(6)-(pyridoxal phosphate)-L-lysyl-[4-amino-5-hydroxymethyl-2-methylpyrimidine phosphate synthase] + L-histidyl-[4-amino-5-hydroxymethyl-2-methylpyrimidine phosphate synthase] + 2 Fe(3+) + 4 H2O = L-lysyl-[4-amino-5-hydroxymethyl-2-methylpyrimidine phosphate synthase] + (2S)-2-amino-5-hydroxy-4-oxopentanoyl-[4-amino-5-hydroxymethyl-2-methylpyrimidine phosphate synthase] + 4-amino-2-methyl-5-(phosphooxymethyl)pyrimidine + 3-oxopropanoate + 2 Fe(2+) + 2 H(+)</text>
        <dbReference type="Rhea" id="RHEA:65756"/>
        <dbReference type="Rhea" id="RHEA-COMP:16892"/>
        <dbReference type="Rhea" id="RHEA-COMP:16893"/>
        <dbReference type="Rhea" id="RHEA-COMP:16894"/>
        <dbReference type="Rhea" id="RHEA-COMP:16895"/>
        <dbReference type="ChEBI" id="CHEBI:15377"/>
        <dbReference type="ChEBI" id="CHEBI:15378"/>
        <dbReference type="ChEBI" id="CHEBI:29033"/>
        <dbReference type="ChEBI" id="CHEBI:29034"/>
        <dbReference type="ChEBI" id="CHEBI:29969"/>
        <dbReference type="ChEBI" id="CHEBI:29979"/>
        <dbReference type="ChEBI" id="CHEBI:33190"/>
        <dbReference type="ChEBI" id="CHEBI:58354"/>
        <dbReference type="ChEBI" id="CHEBI:143915"/>
        <dbReference type="ChEBI" id="CHEBI:157692"/>
    </reaction>
    <physiologicalReaction direction="left-to-right" evidence="11">
        <dbReference type="Rhea" id="RHEA:65757"/>
    </physiologicalReaction>
</comment>
<comment type="subunit">
    <text evidence="4">Homodimer.</text>
</comment>
<evidence type="ECO:0000256" key="4">
    <source>
        <dbReference type="ARBA" id="ARBA00011738"/>
    </source>
</evidence>
<evidence type="ECO:0000313" key="13">
    <source>
        <dbReference type="EMBL" id="PWA08433.1"/>
    </source>
</evidence>
<dbReference type="Gene3D" id="3.40.190.10">
    <property type="entry name" value="Periplasmic binding protein-like II"/>
    <property type="match status" value="2"/>
</dbReference>
<accession>A0A2U1JUA7</accession>
<comment type="similarity">
    <text evidence="3">Belongs to the NMT1/THI5 family.</text>
</comment>
<comment type="pathway">
    <text evidence="2">Cofactor biosynthesis; thiamine diphosphate biosynthesis.</text>
</comment>
<dbReference type="AlphaFoldDB" id="A0A2U1JUA7"/>
<feature type="domain" description="SsuA/THI5-like" evidence="12">
    <location>
        <begin position="13"/>
        <end position="230"/>
    </location>
</feature>
<dbReference type="PANTHER" id="PTHR31528">
    <property type="entry name" value="4-AMINO-5-HYDROXYMETHYL-2-METHYLPYRIMIDINE PHOSPHATE SYNTHASE THI11-RELATED"/>
    <property type="match status" value="1"/>
</dbReference>
<comment type="function">
    <text evidence="1">Responsible for the formation of the pyrimidine heterocycle in the thiamine biosynthesis pathway. Catalyzes the formation of hydroxymethylpyrimidine phosphate (HMP-P) from histidine and pyridoxal phosphate (PLP). The protein uses PLP and the active site histidine to form HMP-P, generating an inactive enzyme. The enzyme can only undergo a single turnover, which suggests it is a suicide enzyme.</text>
</comment>
<evidence type="ECO:0000256" key="10">
    <source>
        <dbReference type="ARBA" id="ARBA00033171"/>
    </source>
</evidence>
<dbReference type="RefSeq" id="WP_116555697.1">
    <property type="nucleotide sequence ID" value="NZ_QCZG01000037.1"/>
</dbReference>
<keyword evidence="6" id="KW-0479">Metal-binding</keyword>
<evidence type="ECO:0000313" key="14">
    <source>
        <dbReference type="Proteomes" id="UP000245998"/>
    </source>
</evidence>
<evidence type="ECO:0000256" key="6">
    <source>
        <dbReference type="ARBA" id="ARBA00022723"/>
    </source>
</evidence>
<evidence type="ECO:0000256" key="2">
    <source>
        <dbReference type="ARBA" id="ARBA00004948"/>
    </source>
</evidence>
<dbReference type="OrthoDB" id="9815602at2"/>
<sequence length="298" mass="33782">MEKLTVGLEWFINPDHLPMMIGLEKGWFQDAGLKIEMVEPEEHFDAIDEMKAGKMDIAITEPLHLVEDRAAGEDVVGFARFLHTNGGVMYIKGKEINRPKDLIGKRIQYPGAPGLGGLAIVKTMVESDGGSCSIEDFIPVNNGFYHTEALEKDLADAATLIFKNFEVTEAKLKGLNVDYFALKDWGIPDFCQLIFITSSEILNSKKETLKKFVKIIRKAIDFIYENEEEAKRIYFDYTKTESNDELAIETANATIPCFTYDFSMSSDYYGQLQNWLKKTGKINEAIDPAKYWTNKLNL</sequence>
<dbReference type="Pfam" id="PF09084">
    <property type="entry name" value="NMT1"/>
    <property type="match status" value="1"/>
</dbReference>
<dbReference type="InterPro" id="IPR015168">
    <property type="entry name" value="SsuA/THI5"/>
</dbReference>
<keyword evidence="8" id="KW-0784">Thiamine biosynthesis</keyword>
<keyword evidence="9" id="KW-0408">Iron</keyword>
<evidence type="ECO:0000256" key="11">
    <source>
        <dbReference type="ARBA" id="ARBA00048179"/>
    </source>
</evidence>
<proteinExistence type="inferred from homology"/>
<comment type="caution">
    <text evidence="13">The sequence shown here is derived from an EMBL/GenBank/DDBJ whole genome shotgun (WGS) entry which is preliminary data.</text>
</comment>
<dbReference type="InterPro" id="IPR027939">
    <property type="entry name" value="NMT1/THI5"/>
</dbReference>
<evidence type="ECO:0000256" key="7">
    <source>
        <dbReference type="ARBA" id="ARBA00022898"/>
    </source>
</evidence>
<evidence type="ECO:0000256" key="9">
    <source>
        <dbReference type="ARBA" id="ARBA00023004"/>
    </source>
</evidence>
<organism evidence="13 14">
    <name type="scientific">Pueribacillus theae</name>
    <dbReference type="NCBI Taxonomy" id="2171751"/>
    <lineage>
        <taxon>Bacteria</taxon>
        <taxon>Bacillati</taxon>
        <taxon>Bacillota</taxon>
        <taxon>Bacilli</taxon>
        <taxon>Bacillales</taxon>
        <taxon>Bacillaceae</taxon>
        <taxon>Pueribacillus</taxon>
    </lineage>
</organism>
<evidence type="ECO:0000256" key="5">
    <source>
        <dbReference type="ARBA" id="ARBA00022679"/>
    </source>
</evidence>
<evidence type="ECO:0000256" key="1">
    <source>
        <dbReference type="ARBA" id="ARBA00003469"/>
    </source>
</evidence>
<reference evidence="13 14" key="1">
    <citation type="submission" date="2018-04" db="EMBL/GenBank/DDBJ databases">
        <title>Camelliibacillus theae gen. nov., sp. nov., isolated from Pu'er tea.</title>
        <authorList>
            <person name="Niu L."/>
        </authorList>
    </citation>
    <scope>NUCLEOTIDE SEQUENCE [LARGE SCALE GENOMIC DNA]</scope>
    <source>
        <strain evidence="13 14">T8</strain>
    </source>
</reference>
<keyword evidence="14" id="KW-1185">Reference proteome</keyword>